<sequence>MEGAAFDTPQPEGLFVPAPGPQKFAVTTAHQRKAALHQADCSIAQIMGLPGTVGDSLFAEERFGDNAIASAGAASIKRTDRGAQAFAPLFR</sequence>
<protein>
    <submittedName>
        <fullName evidence="1">Uncharacterized protein</fullName>
    </submittedName>
</protein>
<dbReference type="HOGENOM" id="CLU_2420455_0_0_5"/>
<dbReference type="EMBL" id="AGWX01000001">
    <property type="protein sequence ID" value="EKS40928.1"/>
    <property type="molecule type" value="Genomic_DNA"/>
</dbReference>
<comment type="caution">
    <text evidence="1">The sequence shown here is derived from an EMBL/GenBank/DDBJ whole genome shotgun (WGS) entry which is preliminary data.</text>
</comment>
<reference evidence="1 2" key="1">
    <citation type="submission" date="2012-04" db="EMBL/GenBank/DDBJ databases">
        <title>The Genome Sequence of Afipia broomeae ATCC 49717.</title>
        <authorList>
            <consortium name="The Broad Institute Genome Sequencing Platform"/>
            <person name="Earl A."/>
            <person name="Ward D."/>
            <person name="Feldgarden M."/>
            <person name="Gevers D."/>
            <person name="Huys G."/>
            <person name="Walker B."/>
            <person name="Young S.K."/>
            <person name="Zeng Q."/>
            <person name="Gargeya S."/>
            <person name="Fitzgerald M."/>
            <person name="Haas B."/>
            <person name="Abouelleil A."/>
            <person name="Alvarado L."/>
            <person name="Arachchi H.M."/>
            <person name="Berlin A."/>
            <person name="Chapman S.B."/>
            <person name="Goldberg J."/>
            <person name="Griggs A."/>
            <person name="Gujja S."/>
            <person name="Hansen M."/>
            <person name="Howarth C."/>
            <person name="Imamovic A."/>
            <person name="Larimer J."/>
            <person name="McCowen C."/>
            <person name="Montmayeur A."/>
            <person name="Murphy C."/>
            <person name="Neiman D."/>
            <person name="Pearson M."/>
            <person name="Priest M."/>
            <person name="Roberts A."/>
            <person name="Saif S."/>
            <person name="Shea T."/>
            <person name="Sisk P."/>
            <person name="Sykes S."/>
            <person name="Wortman J."/>
            <person name="Nusbaum C."/>
            <person name="Birren B."/>
        </authorList>
    </citation>
    <scope>NUCLEOTIDE SEQUENCE [LARGE SCALE GENOMIC DNA]</scope>
    <source>
        <strain evidence="1 2">ATCC 49717</strain>
    </source>
</reference>
<evidence type="ECO:0000313" key="1">
    <source>
        <dbReference type="EMBL" id="EKS40928.1"/>
    </source>
</evidence>
<evidence type="ECO:0000313" key="2">
    <source>
        <dbReference type="Proteomes" id="UP000001096"/>
    </source>
</evidence>
<name>K8PRF4_9BRAD</name>
<accession>K8PRF4</accession>
<proteinExistence type="predicted"/>
<organism evidence="1 2">
    <name type="scientific">Afipia broomeae ATCC 49717</name>
    <dbReference type="NCBI Taxonomy" id="883078"/>
    <lineage>
        <taxon>Bacteria</taxon>
        <taxon>Pseudomonadati</taxon>
        <taxon>Pseudomonadota</taxon>
        <taxon>Alphaproteobacteria</taxon>
        <taxon>Hyphomicrobiales</taxon>
        <taxon>Nitrobacteraceae</taxon>
        <taxon>Afipia</taxon>
    </lineage>
</organism>
<dbReference type="AlphaFoldDB" id="K8PRF4"/>
<gene>
    <name evidence="1" type="ORF">HMPREF9695_00020</name>
</gene>
<keyword evidence="2" id="KW-1185">Reference proteome</keyword>
<dbReference type="Proteomes" id="UP000001096">
    <property type="component" value="Unassembled WGS sequence"/>
</dbReference>